<evidence type="ECO:0000313" key="5">
    <source>
        <dbReference type="Proteomes" id="UP000297975"/>
    </source>
</evidence>
<dbReference type="PROSITE" id="PS51462">
    <property type="entry name" value="NUDIX"/>
    <property type="match status" value="1"/>
</dbReference>
<proteinExistence type="predicted"/>
<evidence type="ECO:0000256" key="1">
    <source>
        <dbReference type="ARBA" id="ARBA00001946"/>
    </source>
</evidence>
<evidence type="ECO:0000313" key="4">
    <source>
        <dbReference type="EMBL" id="TFB14295.1"/>
    </source>
</evidence>
<evidence type="ECO:0000259" key="3">
    <source>
        <dbReference type="PROSITE" id="PS51462"/>
    </source>
</evidence>
<evidence type="ECO:0000256" key="2">
    <source>
        <dbReference type="ARBA" id="ARBA00022801"/>
    </source>
</evidence>
<dbReference type="Pfam" id="PF00293">
    <property type="entry name" value="NUDIX"/>
    <property type="match status" value="1"/>
</dbReference>
<dbReference type="GO" id="GO:0016787">
    <property type="term" value="F:hydrolase activity"/>
    <property type="evidence" value="ECO:0007669"/>
    <property type="project" value="UniProtKB-KW"/>
</dbReference>
<dbReference type="SUPFAM" id="SSF55811">
    <property type="entry name" value="Nudix"/>
    <property type="match status" value="1"/>
</dbReference>
<dbReference type="PANTHER" id="PTHR43046:SF14">
    <property type="entry name" value="MUTT_NUDIX FAMILY PROTEIN"/>
    <property type="match status" value="1"/>
</dbReference>
<sequence>MVIFGQKLKDLNYEPKPRAYAVILNHSKQKVLTVQTSSGHYFLPGGGIEDCESVLTCLERELLEEIGFEIKEQRFIGEAHRYFITRNGKPIINEGRFYLVKLGNKLQEPIEIDHFTKWIDVGMAEDLLVHDHQAWAVHQCL</sequence>
<comment type="caution">
    <text evidence="4">The sequence shown here is derived from an EMBL/GenBank/DDBJ whole genome shotgun (WGS) entry which is preliminary data.</text>
</comment>
<keyword evidence="5" id="KW-1185">Reference proteome</keyword>
<dbReference type="EMBL" id="SOPW01000017">
    <property type="protein sequence ID" value="TFB14295.1"/>
    <property type="molecule type" value="Genomic_DNA"/>
</dbReference>
<reference evidence="4 5" key="1">
    <citation type="submission" date="2019-03" db="EMBL/GenBank/DDBJ databases">
        <authorList>
            <person name="He R.-H."/>
        </authorList>
    </citation>
    <scope>NUCLEOTIDE SEQUENCE [LARGE SCALE GENOMIC DNA]</scope>
    <source>
        <strain evidence="5">SH 714</strain>
    </source>
</reference>
<accession>A0A4Y8IH70</accession>
<dbReference type="Gene3D" id="3.90.79.10">
    <property type="entry name" value="Nucleoside Triphosphate Pyrophosphohydrolase"/>
    <property type="match status" value="1"/>
</dbReference>
<dbReference type="AlphaFoldDB" id="A0A4Y8IH70"/>
<feature type="domain" description="Nudix hydrolase" evidence="3">
    <location>
        <begin position="15"/>
        <end position="141"/>
    </location>
</feature>
<dbReference type="PANTHER" id="PTHR43046">
    <property type="entry name" value="GDP-MANNOSE MANNOSYL HYDROLASE"/>
    <property type="match status" value="1"/>
</dbReference>
<comment type="cofactor">
    <cofactor evidence="1">
        <name>Mg(2+)</name>
        <dbReference type="ChEBI" id="CHEBI:18420"/>
    </cofactor>
</comment>
<dbReference type="PROSITE" id="PS00893">
    <property type="entry name" value="NUDIX_BOX"/>
    <property type="match status" value="1"/>
</dbReference>
<gene>
    <name evidence="4" type="ORF">E3U55_13700</name>
</gene>
<keyword evidence="2" id="KW-0378">Hydrolase</keyword>
<dbReference type="Proteomes" id="UP000297975">
    <property type="component" value="Unassembled WGS sequence"/>
</dbReference>
<dbReference type="OrthoDB" id="9816040at2"/>
<name>A0A4Y8IH70_9BACI</name>
<dbReference type="InterPro" id="IPR020084">
    <property type="entry name" value="NUDIX_hydrolase_CS"/>
</dbReference>
<dbReference type="InterPro" id="IPR000086">
    <property type="entry name" value="NUDIX_hydrolase_dom"/>
</dbReference>
<protein>
    <submittedName>
        <fullName evidence="4">NUDIX domain-containing protein</fullName>
    </submittedName>
</protein>
<organism evidence="4 5">
    <name type="scientific">Filobacillus milosensis</name>
    <dbReference type="NCBI Taxonomy" id="94137"/>
    <lineage>
        <taxon>Bacteria</taxon>
        <taxon>Bacillati</taxon>
        <taxon>Bacillota</taxon>
        <taxon>Bacilli</taxon>
        <taxon>Bacillales</taxon>
        <taxon>Bacillaceae</taxon>
        <taxon>Filobacillus</taxon>
    </lineage>
</organism>
<dbReference type="InterPro" id="IPR015797">
    <property type="entry name" value="NUDIX_hydrolase-like_dom_sf"/>
</dbReference>